<dbReference type="FunFam" id="1.10.10.200:FF:000002">
    <property type="entry name" value="Probable transcriptional regulatory protein CLM62_37755"/>
    <property type="match status" value="1"/>
</dbReference>
<dbReference type="eggNOG" id="KOG2972">
    <property type="taxonomic scope" value="Eukaryota"/>
</dbReference>
<dbReference type="Gene3D" id="1.10.10.200">
    <property type="match status" value="1"/>
</dbReference>
<dbReference type="PANTHER" id="PTHR12532">
    <property type="entry name" value="TRANSLATIONAL ACTIVATOR OF CYTOCHROME C OXIDASE 1"/>
    <property type="match status" value="1"/>
</dbReference>
<dbReference type="GO" id="GO:0005739">
    <property type="term" value="C:mitochondrion"/>
    <property type="evidence" value="ECO:0007669"/>
    <property type="project" value="UniProtKB-SubCell"/>
</dbReference>
<dbReference type="InParanoid" id="A0A0D2X1L1"/>
<keyword evidence="6" id="KW-1185">Reference proteome</keyword>
<dbReference type="STRING" id="595528.A0A0D2X1L1"/>
<reference evidence="6" key="1">
    <citation type="submission" date="2011-02" db="EMBL/GenBank/DDBJ databases">
        <title>The Genome Sequence of Capsaspora owczarzaki ATCC 30864.</title>
        <authorList>
            <person name="Russ C."/>
            <person name="Cuomo C."/>
            <person name="Burger G."/>
            <person name="Gray M.W."/>
            <person name="Holland P.W.H."/>
            <person name="King N."/>
            <person name="Lang F.B.F."/>
            <person name="Roger A.J."/>
            <person name="Ruiz-Trillo I."/>
            <person name="Young S.K."/>
            <person name="Zeng Q."/>
            <person name="Gargeya S."/>
            <person name="Alvarado L."/>
            <person name="Berlin A."/>
            <person name="Chapman S.B."/>
            <person name="Chen Z."/>
            <person name="Freedman E."/>
            <person name="Gellesch M."/>
            <person name="Goldberg J."/>
            <person name="Griggs A."/>
            <person name="Gujja S."/>
            <person name="Heilman E."/>
            <person name="Heiman D."/>
            <person name="Howarth C."/>
            <person name="Mehta T."/>
            <person name="Neiman D."/>
            <person name="Pearson M."/>
            <person name="Roberts A."/>
            <person name="Saif S."/>
            <person name="Shea T."/>
            <person name="Shenoy N."/>
            <person name="Sisk P."/>
            <person name="Stolte C."/>
            <person name="Sykes S."/>
            <person name="White J."/>
            <person name="Yandava C."/>
            <person name="Haas B."/>
            <person name="Nusbaum C."/>
            <person name="Birren B."/>
        </authorList>
    </citation>
    <scope>NUCLEOTIDE SEQUENCE</scope>
    <source>
        <strain evidence="6">ATCC 30864</strain>
    </source>
</reference>
<dbReference type="InterPro" id="IPR026564">
    <property type="entry name" value="Transcrip_reg_TACO1-like_dom3"/>
</dbReference>
<accession>A0A0D2X1L1</accession>
<dbReference type="InterPro" id="IPR002876">
    <property type="entry name" value="Transcrip_reg_TACO1-like"/>
</dbReference>
<name>A0A0D2X1L1_CAPO3</name>
<dbReference type="PANTHER" id="PTHR12532:SF0">
    <property type="entry name" value="TRANSLATIONAL ACTIVATOR OF CYTOCHROME C OXIDASE 1"/>
    <property type="match status" value="1"/>
</dbReference>
<organism evidence="5 6">
    <name type="scientific">Capsaspora owczarzaki (strain ATCC 30864)</name>
    <dbReference type="NCBI Taxonomy" id="595528"/>
    <lineage>
        <taxon>Eukaryota</taxon>
        <taxon>Filasterea</taxon>
        <taxon>Capsaspora</taxon>
    </lineage>
</organism>
<dbReference type="InterPro" id="IPR048300">
    <property type="entry name" value="TACO1_YebC-like_2nd/3rd_dom"/>
</dbReference>
<feature type="domain" description="TACO1/YebC-like second and third" evidence="3">
    <location>
        <begin position="252"/>
        <end position="342"/>
    </location>
</feature>
<protein>
    <submittedName>
        <fullName evidence="5">Uncharacterized protein</fullName>
    </submittedName>
</protein>
<dbReference type="AlphaFoldDB" id="A0A0D2X1L1"/>
<dbReference type="InterPro" id="IPR017856">
    <property type="entry name" value="Integrase-like_N"/>
</dbReference>
<dbReference type="Pfam" id="PF01709">
    <property type="entry name" value="Transcrip_reg"/>
    <property type="match status" value="2"/>
</dbReference>
<feature type="domain" description="TACO1/YebC-like N-terminal" evidence="4">
    <location>
        <begin position="83"/>
        <end position="152"/>
    </location>
</feature>
<sequence length="348" mass="37465">MLHHLCRSTIRLHVAGRAAYTSLACTAGRLPHDPSSRHPTITIPTFATPAAAAALLVPLSAAKRVSVAAVRMQPPARGMAGHSKWKTIKHAKAATDAKRGKLITKFSREISSCVRESGEDPVFNPRLGAIIDRARQNDVPIDKIRNAIKVAASGKEVDDKAQVHFFEARGPGNVSLLIETLTENTRRTFPEIRALLSKVGGEPAPVGYIFKRVAVVTIRLASDEDLAKLVGSVTGGAPSAPLRSLTQSQWDDLALEVGVHVGAEDTEADVEESTLSFICQPSDSAAVRDAATKLGVGPPMLRIDFLSESQVSIGNAETQEQFEWLMEALDDHADVMNVFDNLDRSQAE</sequence>
<dbReference type="PhylomeDB" id="A0A0D2X1L1"/>
<dbReference type="InterPro" id="IPR029072">
    <property type="entry name" value="YebC-like"/>
</dbReference>
<comment type="subcellular location">
    <subcellularLocation>
        <location evidence="1">Mitochondrion</location>
    </subcellularLocation>
</comment>
<evidence type="ECO:0000313" key="5">
    <source>
        <dbReference type="EMBL" id="KJE90999.1"/>
    </source>
</evidence>
<gene>
    <name evidence="5" type="ORF">CAOG_002208</name>
</gene>
<dbReference type="Gene3D" id="3.30.70.980">
    <property type="match status" value="2"/>
</dbReference>
<comment type="similarity">
    <text evidence="2">Belongs to the TACO1 family.</text>
</comment>
<dbReference type="SUPFAM" id="SSF75625">
    <property type="entry name" value="YebC-like"/>
    <property type="match status" value="1"/>
</dbReference>
<feature type="domain" description="TACO1/YebC-like second and third" evidence="3">
    <location>
        <begin position="165"/>
        <end position="227"/>
    </location>
</feature>
<dbReference type="OrthoDB" id="2017544at2759"/>
<dbReference type="InterPro" id="IPR049083">
    <property type="entry name" value="TACO1_YebC_N"/>
</dbReference>
<proteinExistence type="inferred from homology"/>
<evidence type="ECO:0000256" key="1">
    <source>
        <dbReference type="ARBA" id="ARBA00004173"/>
    </source>
</evidence>
<evidence type="ECO:0000259" key="4">
    <source>
        <dbReference type="Pfam" id="PF20772"/>
    </source>
</evidence>
<dbReference type="Proteomes" id="UP000008743">
    <property type="component" value="Unassembled WGS sequence"/>
</dbReference>
<dbReference type="HAMAP" id="MF_00693">
    <property type="entry name" value="Transcrip_reg_TACO1"/>
    <property type="match status" value="1"/>
</dbReference>
<evidence type="ECO:0000259" key="3">
    <source>
        <dbReference type="Pfam" id="PF01709"/>
    </source>
</evidence>
<evidence type="ECO:0000313" key="6">
    <source>
        <dbReference type="Proteomes" id="UP000008743"/>
    </source>
</evidence>
<evidence type="ECO:0000256" key="2">
    <source>
        <dbReference type="ARBA" id="ARBA00008724"/>
    </source>
</evidence>
<dbReference type="Pfam" id="PF20772">
    <property type="entry name" value="TACO1_YebC_N"/>
    <property type="match status" value="1"/>
</dbReference>
<dbReference type="EMBL" id="KE346362">
    <property type="protein sequence ID" value="KJE90999.1"/>
    <property type="molecule type" value="Genomic_DNA"/>
</dbReference>